<sequence>MSSTLTATHLEQRKLQQTHRLQGIAAISCQQSWAFLRAGLAERQAALRLQPGQPGKTAPGYEPLLR</sequence>
<keyword evidence="2" id="KW-1185">Reference proteome</keyword>
<dbReference type="Proteomes" id="UP000604481">
    <property type="component" value="Unassembled WGS sequence"/>
</dbReference>
<gene>
    <name evidence="1" type="ORF">INR99_01185</name>
</gene>
<proteinExistence type="predicted"/>
<comment type="caution">
    <text evidence="1">The sequence shown here is derived from an EMBL/GenBank/DDBJ whole genome shotgun (WGS) entry which is preliminary data.</text>
</comment>
<reference evidence="1 2" key="1">
    <citation type="submission" date="2020-10" db="EMBL/GenBank/DDBJ databases">
        <title>The genome sequence of Chitinilyticum litopenaei 4Y14.</title>
        <authorList>
            <person name="Liu Y."/>
        </authorList>
    </citation>
    <scope>NUCLEOTIDE SEQUENCE [LARGE SCALE GENOMIC DNA]</scope>
    <source>
        <strain evidence="1 2">4Y14</strain>
    </source>
</reference>
<dbReference type="AlphaFoldDB" id="A0A8J7FGX1"/>
<accession>A0A8J7FGX1</accession>
<dbReference type="RefSeq" id="WP_194114457.1">
    <property type="nucleotide sequence ID" value="NZ_JADFUA010000001.1"/>
</dbReference>
<organism evidence="1 2">
    <name type="scientific">Chitinilyticum piscinae</name>
    <dbReference type="NCBI Taxonomy" id="2866724"/>
    <lineage>
        <taxon>Bacteria</taxon>
        <taxon>Pseudomonadati</taxon>
        <taxon>Pseudomonadota</taxon>
        <taxon>Betaproteobacteria</taxon>
        <taxon>Neisseriales</taxon>
        <taxon>Chitinibacteraceae</taxon>
        <taxon>Chitinilyticum</taxon>
    </lineage>
</organism>
<evidence type="ECO:0000313" key="2">
    <source>
        <dbReference type="Proteomes" id="UP000604481"/>
    </source>
</evidence>
<dbReference type="EMBL" id="JADFUA010000001">
    <property type="protein sequence ID" value="MBE9607950.1"/>
    <property type="molecule type" value="Genomic_DNA"/>
</dbReference>
<evidence type="ECO:0000313" key="1">
    <source>
        <dbReference type="EMBL" id="MBE9607950.1"/>
    </source>
</evidence>
<protein>
    <submittedName>
        <fullName evidence="1">Uncharacterized protein</fullName>
    </submittedName>
</protein>
<name>A0A8J7FGX1_9NEIS</name>